<dbReference type="Proteomes" id="UP000299102">
    <property type="component" value="Unassembled WGS sequence"/>
</dbReference>
<dbReference type="AlphaFoldDB" id="A0A4C1SQY9"/>
<reference evidence="1 2" key="1">
    <citation type="journal article" date="2019" name="Commun. Biol.">
        <title>The bagworm genome reveals a unique fibroin gene that provides high tensile strength.</title>
        <authorList>
            <person name="Kono N."/>
            <person name="Nakamura H."/>
            <person name="Ohtoshi R."/>
            <person name="Tomita M."/>
            <person name="Numata K."/>
            <person name="Arakawa K."/>
        </authorList>
    </citation>
    <scope>NUCLEOTIDE SEQUENCE [LARGE SCALE GENOMIC DNA]</scope>
</reference>
<gene>
    <name evidence="1" type="ORF">EVAR_3969_1</name>
</gene>
<sequence length="75" mass="8532">MHWRLSKGQTIQCGAYRQEFTQITEEDSKISNLSQVPEMTANTRGTIALKTRSSSLGDWRCKIGRYSTSHETLPL</sequence>
<evidence type="ECO:0000313" key="2">
    <source>
        <dbReference type="Proteomes" id="UP000299102"/>
    </source>
</evidence>
<keyword evidence="2" id="KW-1185">Reference proteome</keyword>
<name>A0A4C1SQY9_EUMVA</name>
<evidence type="ECO:0000313" key="1">
    <source>
        <dbReference type="EMBL" id="GBP04633.1"/>
    </source>
</evidence>
<dbReference type="EMBL" id="BGZK01000014">
    <property type="protein sequence ID" value="GBP04633.1"/>
    <property type="molecule type" value="Genomic_DNA"/>
</dbReference>
<proteinExistence type="predicted"/>
<organism evidence="1 2">
    <name type="scientific">Eumeta variegata</name>
    <name type="common">Bagworm moth</name>
    <name type="synonym">Eumeta japonica</name>
    <dbReference type="NCBI Taxonomy" id="151549"/>
    <lineage>
        <taxon>Eukaryota</taxon>
        <taxon>Metazoa</taxon>
        <taxon>Ecdysozoa</taxon>
        <taxon>Arthropoda</taxon>
        <taxon>Hexapoda</taxon>
        <taxon>Insecta</taxon>
        <taxon>Pterygota</taxon>
        <taxon>Neoptera</taxon>
        <taxon>Endopterygota</taxon>
        <taxon>Lepidoptera</taxon>
        <taxon>Glossata</taxon>
        <taxon>Ditrysia</taxon>
        <taxon>Tineoidea</taxon>
        <taxon>Psychidae</taxon>
        <taxon>Oiketicinae</taxon>
        <taxon>Eumeta</taxon>
    </lineage>
</organism>
<accession>A0A4C1SQY9</accession>
<protein>
    <submittedName>
        <fullName evidence="1">Uncharacterized protein</fullName>
    </submittedName>
</protein>
<comment type="caution">
    <text evidence="1">The sequence shown here is derived from an EMBL/GenBank/DDBJ whole genome shotgun (WGS) entry which is preliminary data.</text>
</comment>